<dbReference type="SUPFAM" id="SSF143422">
    <property type="entry name" value="Transposase IS200-like"/>
    <property type="match status" value="1"/>
</dbReference>
<dbReference type="GO" id="GO:0006313">
    <property type="term" value="P:DNA transposition"/>
    <property type="evidence" value="ECO:0007669"/>
    <property type="project" value="InterPro"/>
</dbReference>
<keyword evidence="4" id="KW-1185">Reference proteome</keyword>
<evidence type="ECO:0000259" key="2">
    <source>
        <dbReference type="SMART" id="SM01321"/>
    </source>
</evidence>
<dbReference type="RefSeq" id="WP_012502654.1">
    <property type="nucleotide sequence ID" value="NC_011027.1"/>
</dbReference>
<feature type="domain" description="Transposase IS200-like" evidence="2">
    <location>
        <begin position="21"/>
        <end position="205"/>
    </location>
</feature>
<dbReference type="EMBL" id="CP001099">
    <property type="protein sequence ID" value="ACF11821.1"/>
    <property type="molecule type" value="Genomic_DNA"/>
</dbReference>
<dbReference type="HOGENOM" id="CLU_101329_0_0_10"/>
<accession>B3QPG8</accession>
<reference evidence="3" key="1">
    <citation type="submission" date="2008-06" db="EMBL/GenBank/DDBJ databases">
        <title>Complete sequence of Chlorobaculum parvum NCIB 8327.</title>
        <authorList>
            <consortium name="US DOE Joint Genome Institute"/>
            <person name="Lucas S."/>
            <person name="Copeland A."/>
            <person name="Lapidus A."/>
            <person name="Glavina del Rio T."/>
            <person name="Dalin E."/>
            <person name="Tice H."/>
            <person name="Bruce D."/>
            <person name="Goodwin L."/>
            <person name="Pitluck S."/>
            <person name="Schmutz J."/>
            <person name="Larimer F."/>
            <person name="Land M."/>
            <person name="Hauser L."/>
            <person name="Kyrpides N."/>
            <person name="Mikhailova N."/>
            <person name="Zhao F."/>
            <person name="Li T."/>
            <person name="Liu Z."/>
            <person name="Overmann J."/>
            <person name="Bryant D.A."/>
            <person name="Richardson P."/>
        </authorList>
    </citation>
    <scope>NUCLEOTIDE SEQUENCE [LARGE SCALE GENOMIC DNA]</scope>
    <source>
        <strain evidence="3">NCIB 8327</strain>
    </source>
</reference>
<dbReference type="InterPro" id="IPR052715">
    <property type="entry name" value="RAYT_transposase"/>
</dbReference>
<evidence type="ECO:0000256" key="1">
    <source>
        <dbReference type="SAM" id="MobiDB-lite"/>
    </source>
</evidence>
<dbReference type="eggNOG" id="COG1943">
    <property type="taxonomic scope" value="Bacteria"/>
</dbReference>
<feature type="region of interest" description="Disordered" evidence="1">
    <location>
        <begin position="126"/>
        <end position="146"/>
    </location>
</feature>
<dbReference type="InterPro" id="IPR002686">
    <property type="entry name" value="Transposase_17"/>
</dbReference>
<protein>
    <recommendedName>
        <fullName evidence="2">Transposase IS200-like domain-containing protein</fullName>
    </recommendedName>
</protein>
<dbReference type="SMART" id="SM01321">
    <property type="entry name" value="Y1_Tnp"/>
    <property type="match status" value="1"/>
</dbReference>
<organism evidence="3 4">
    <name type="scientific">Chlorobaculum parvum (strain DSM 263 / NCIMB 8327)</name>
    <name type="common">Chlorobium vibrioforme subsp. thiosulfatophilum</name>
    <dbReference type="NCBI Taxonomy" id="517417"/>
    <lineage>
        <taxon>Bacteria</taxon>
        <taxon>Pseudomonadati</taxon>
        <taxon>Chlorobiota</taxon>
        <taxon>Chlorobiia</taxon>
        <taxon>Chlorobiales</taxon>
        <taxon>Chlorobiaceae</taxon>
        <taxon>Chlorobaculum</taxon>
    </lineage>
</organism>
<sequence length="222" mass="25457">MNYDSQKHHRRSIRLAEYDYSKGGAYFVTICTRNGDQILSNQPKPQQPDVNVGVALAATHPLNTPPNPEPDSALRFELTSIGEIVDRNWRTLPERFPMISLDEYVIMPNHLHGIVFINESDKPEFRDGRKRVGARPTPTAPISPPTPTLGMIVGAFKSKSVKDVLAHIDENGLDMIGKIWQRNYFERVIRNERDLENIRTYIKNNPTNWAQDEENPMHSERK</sequence>
<dbReference type="KEGG" id="cpc:Cpar_1421"/>
<evidence type="ECO:0000313" key="3">
    <source>
        <dbReference type="EMBL" id="ACF11821.1"/>
    </source>
</evidence>
<proteinExistence type="predicted"/>
<dbReference type="GO" id="GO:0004803">
    <property type="term" value="F:transposase activity"/>
    <property type="evidence" value="ECO:0007669"/>
    <property type="project" value="InterPro"/>
</dbReference>
<name>B3QPG8_CHLP8</name>
<dbReference type="PANTHER" id="PTHR36966:SF1">
    <property type="entry name" value="REP-ASSOCIATED TYROSINE TRANSPOSASE"/>
    <property type="match status" value="1"/>
</dbReference>
<dbReference type="GO" id="GO:0043565">
    <property type="term" value="F:sequence-specific DNA binding"/>
    <property type="evidence" value="ECO:0007669"/>
    <property type="project" value="TreeGrafter"/>
</dbReference>
<gene>
    <name evidence="3" type="ordered locus">Cpar_1421</name>
</gene>
<dbReference type="InterPro" id="IPR036515">
    <property type="entry name" value="Transposase_17_sf"/>
</dbReference>
<dbReference type="Proteomes" id="UP000008811">
    <property type="component" value="Chromosome"/>
</dbReference>
<dbReference type="OrthoDB" id="9794403at2"/>
<evidence type="ECO:0000313" key="4">
    <source>
        <dbReference type="Proteomes" id="UP000008811"/>
    </source>
</evidence>
<dbReference type="AlphaFoldDB" id="B3QPG8"/>
<dbReference type="Gene3D" id="3.30.70.1290">
    <property type="entry name" value="Transposase IS200-like"/>
    <property type="match status" value="1"/>
</dbReference>
<dbReference type="PANTHER" id="PTHR36966">
    <property type="entry name" value="REP-ASSOCIATED TYROSINE TRANSPOSASE"/>
    <property type="match status" value="1"/>
</dbReference>